<name>X1UVA9_9ZZZZ</name>
<feature type="non-terminal residue" evidence="1">
    <location>
        <position position="1"/>
    </location>
</feature>
<sequence>IRGFKFGRLLFFSLVKLKVEICDDEKINPHNSKPDVIEQSQKEMQLRKIDNKQYYRVSEERNRSHP</sequence>
<comment type="caution">
    <text evidence="1">The sequence shown here is derived from an EMBL/GenBank/DDBJ whole genome shotgun (WGS) entry which is preliminary data.</text>
</comment>
<dbReference type="EMBL" id="BARW01039589">
    <property type="protein sequence ID" value="GAJ21433.1"/>
    <property type="molecule type" value="Genomic_DNA"/>
</dbReference>
<dbReference type="AlphaFoldDB" id="X1UVA9"/>
<accession>X1UVA9</accession>
<evidence type="ECO:0000313" key="1">
    <source>
        <dbReference type="EMBL" id="GAJ21433.1"/>
    </source>
</evidence>
<reference evidence="1" key="1">
    <citation type="journal article" date="2014" name="Front. Microbiol.">
        <title>High frequency of phylogenetically diverse reductive dehalogenase-homologous genes in deep subseafloor sedimentary metagenomes.</title>
        <authorList>
            <person name="Kawai M."/>
            <person name="Futagami T."/>
            <person name="Toyoda A."/>
            <person name="Takaki Y."/>
            <person name="Nishi S."/>
            <person name="Hori S."/>
            <person name="Arai W."/>
            <person name="Tsubouchi T."/>
            <person name="Morono Y."/>
            <person name="Uchiyama I."/>
            <person name="Ito T."/>
            <person name="Fujiyama A."/>
            <person name="Inagaki F."/>
            <person name="Takami H."/>
        </authorList>
    </citation>
    <scope>NUCLEOTIDE SEQUENCE</scope>
    <source>
        <strain evidence="1">Expedition CK06-06</strain>
    </source>
</reference>
<gene>
    <name evidence="1" type="ORF">S12H4_60234</name>
</gene>
<proteinExistence type="predicted"/>
<protein>
    <submittedName>
        <fullName evidence="1">Uncharacterized protein</fullName>
    </submittedName>
</protein>
<organism evidence="1">
    <name type="scientific">marine sediment metagenome</name>
    <dbReference type="NCBI Taxonomy" id="412755"/>
    <lineage>
        <taxon>unclassified sequences</taxon>
        <taxon>metagenomes</taxon>
        <taxon>ecological metagenomes</taxon>
    </lineage>
</organism>